<dbReference type="InterPro" id="IPR018391">
    <property type="entry name" value="PQQ_b-propeller_rpt"/>
</dbReference>
<dbReference type="Pfam" id="PF13360">
    <property type="entry name" value="PQQ_2"/>
    <property type="match status" value="1"/>
</dbReference>
<dbReference type="InterPro" id="IPR015943">
    <property type="entry name" value="WD40/YVTN_repeat-like_dom_sf"/>
</dbReference>
<dbReference type="AlphaFoldDB" id="M5RRX0"/>
<reference evidence="2 3" key="1">
    <citation type="journal article" date="2013" name="Mar. Genomics">
        <title>Expression of sulfatases in Rhodopirellula baltica and the diversity of sulfatases in the genus Rhodopirellula.</title>
        <authorList>
            <person name="Wegner C.E."/>
            <person name="Richter-Heitmann T."/>
            <person name="Klindworth A."/>
            <person name="Klockow C."/>
            <person name="Richter M."/>
            <person name="Achstetter T."/>
            <person name="Glockner F.O."/>
            <person name="Harder J."/>
        </authorList>
    </citation>
    <scope>NUCLEOTIDE SEQUENCE [LARGE SCALE GENOMIC DNA]</scope>
    <source>
        <strain evidence="2 3">SM1</strain>
    </source>
</reference>
<dbReference type="PANTHER" id="PTHR34512:SF30">
    <property type="entry name" value="OUTER MEMBRANE PROTEIN ASSEMBLY FACTOR BAMB"/>
    <property type="match status" value="1"/>
</dbReference>
<dbReference type="InterPro" id="IPR011047">
    <property type="entry name" value="Quinoprotein_ADH-like_sf"/>
</dbReference>
<dbReference type="SUPFAM" id="SSF50998">
    <property type="entry name" value="Quinoprotein alcohol dehydrogenase-like"/>
    <property type="match status" value="1"/>
</dbReference>
<dbReference type="InterPro" id="IPR002372">
    <property type="entry name" value="PQQ_rpt_dom"/>
</dbReference>
<evidence type="ECO:0000313" key="2">
    <source>
        <dbReference type="EMBL" id="EMI21951.1"/>
    </source>
</evidence>
<proteinExistence type="predicted"/>
<dbReference type="PANTHER" id="PTHR34512">
    <property type="entry name" value="CELL SURFACE PROTEIN"/>
    <property type="match status" value="1"/>
</dbReference>
<name>M5RRX0_9BACT</name>
<dbReference type="PATRIC" id="fig|1265738.3.peg.1122"/>
<keyword evidence="2" id="KW-0808">Transferase</keyword>
<dbReference type="EMBL" id="ANOG01000170">
    <property type="protein sequence ID" value="EMI21951.1"/>
    <property type="molecule type" value="Genomic_DNA"/>
</dbReference>
<accession>M5RRX0</accession>
<dbReference type="SMART" id="SM00564">
    <property type="entry name" value="PQQ"/>
    <property type="match status" value="4"/>
</dbReference>
<keyword evidence="3" id="KW-1185">Reference proteome</keyword>
<dbReference type="Proteomes" id="UP000011991">
    <property type="component" value="Unassembled WGS sequence"/>
</dbReference>
<evidence type="ECO:0000259" key="1">
    <source>
        <dbReference type="Pfam" id="PF13360"/>
    </source>
</evidence>
<keyword evidence="2" id="KW-0723">Serine/threonine-protein kinase</keyword>
<keyword evidence="2" id="KW-0418">Kinase</keyword>
<dbReference type="Gene3D" id="2.40.10.480">
    <property type="match status" value="1"/>
</dbReference>
<feature type="domain" description="Pyrrolo-quinoline quinone repeat" evidence="1">
    <location>
        <begin position="130"/>
        <end position="377"/>
    </location>
</feature>
<evidence type="ECO:0000313" key="3">
    <source>
        <dbReference type="Proteomes" id="UP000011991"/>
    </source>
</evidence>
<dbReference type="GO" id="GO:0004674">
    <property type="term" value="F:protein serine/threonine kinase activity"/>
    <property type="evidence" value="ECO:0007669"/>
    <property type="project" value="UniProtKB-KW"/>
</dbReference>
<sequence>MIAERSTTLVSLKLIYHDCNIMEYSLMRLYCVSATTAVVAVWCLTHCNVATAQTPHLAAESTLTSGDWPGWRGPAVNGIASPDQDPPLEWSQDENVLWRTPVAGRGHGSPTVLGSHVYLPTADEKRKVQLVLCFDRQTGKQLWESVVHNDGFENKSGRKANEKATLASSTIATDGKRLYINFINDSAMYTSALDLTGKVVWQTRVNDYLIHQGYGSSPAIYDDLILVTCDNKAGGAIAALNRNTGDIVWKHKRPELPNYASPVVLNVDGRDQLIVTGCDLVTSLNPSSGEVLWEIEGATTECVTTTVTDGTHVFSSGGYPRNHLAAIAADGSGEIVWDENLRVYVPSILCRDGHLYLVLDAGVAMCLDSKTGETMWKKRLGGSFTSSPVMVKDRIYATNEDGETFIFRASPDRYESLGENQIGESVFASVAIAGGHLYLRTAAREGDTRQEYLYCIGK</sequence>
<gene>
    <name evidence="2" type="ORF">RMSM_01122</name>
</gene>
<organism evidence="2 3">
    <name type="scientific">Rhodopirellula maiorica SM1</name>
    <dbReference type="NCBI Taxonomy" id="1265738"/>
    <lineage>
        <taxon>Bacteria</taxon>
        <taxon>Pseudomonadati</taxon>
        <taxon>Planctomycetota</taxon>
        <taxon>Planctomycetia</taxon>
        <taxon>Pirellulales</taxon>
        <taxon>Pirellulaceae</taxon>
        <taxon>Novipirellula</taxon>
    </lineage>
</organism>
<comment type="caution">
    <text evidence="2">The sequence shown here is derived from an EMBL/GenBank/DDBJ whole genome shotgun (WGS) entry which is preliminary data.</text>
</comment>
<dbReference type="Gene3D" id="2.130.10.10">
    <property type="entry name" value="YVTN repeat-like/Quinoprotein amine dehydrogenase"/>
    <property type="match status" value="1"/>
</dbReference>
<protein>
    <submittedName>
        <fullName evidence="2">Serine/threonine protein kinase</fullName>
    </submittedName>
</protein>